<dbReference type="PANTHER" id="PTHR43363:SF1">
    <property type="entry name" value="HYPOXANTHINE-GUANINE PHOSPHORIBOSYLTRANSFERASE"/>
    <property type="match status" value="1"/>
</dbReference>
<gene>
    <name evidence="4" type="ORF">E9934_19300</name>
</gene>
<evidence type="ECO:0000259" key="3">
    <source>
        <dbReference type="Pfam" id="PF00156"/>
    </source>
</evidence>
<evidence type="ECO:0000256" key="1">
    <source>
        <dbReference type="ARBA" id="ARBA00022676"/>
    </source>
</evidence>
<dbReference type="Proteomes" id="UP000307087">
    <property type="component" value="Unassembled WGS sequence"/>
</dbReference>
<evidence type="ECO:0000256" key="2">
    <source>
        <dbReference type="ARBA" id="ARBA00022679"/>
    </source>
</evidence>
<keyword evidence="5" id="KW-1185">Reference proteome</keyword>
<proteinExistence type="predicted"/>
<dbReference type="PANTHER" id="PTHR43363">
    <property type="entry name" value="HYPOXANTHINE PHOSPHORIBOSYLTRANSFERASE"/>
    <property type="match status" value="1"/>
</dbReference>
<dbReference type="InterPro" id="IPR000836">
    <property type="entry name" value="PRTase_dom"/>
</dbReference>
<dbReference type="Gene3D" id="3.40.50.2020">
    <property type="match status" value="1"/>
</dbReference>
<reference evidence="4 5" key="1">
    <citation type="journal article" date="2009" name="Int. J. Syst. Evol. Microbiol.">
        <title>Nocardioides caeni sp. nov., isolated from wastewater.</title>
        <authorList>
            <person name="Yoon J.H."/>
            <person name="Kang S.J."/>
            <person name="Park S."/>
            <person name="Kim W."/>
            <person name="Oh T.K."/>
        </authorList>
    </citation>
    <scope>NUCLEOTIDE SEQUENCE [LARGE SCALE GENOMIC DNA]</scope>
    <source>
        <strain evidence="4 5">DSM 23134</strain>
    </source>
</reference>
<keyword evidence="1 4" id="KW-0328">Glycosyltransferase</keyword>
<dbReference type="EMBL" id="STGW01000034">
    <property type="protein sequence ID" value="THV08750.1"/>
    <property type="molecule type" value="Genomic_DNA"/>
</dbReference>
<dbReference type="CDD" id="cd06223">
    <property type="entry name" value="PRTases_typeI"/>
    <property type="match status" value="1"/>
</dbReference>
<dbReference type="AlphaFoldDB" id="A0A4S8MZ55"/>
<dbReference type="InterPro" id="IPR029057">
    <property type="entry name" value="PRTase-like"/>
</dbReference>
<dbReference type="SUPFAM" id="SSF53271">
    <property type="entry name" value="PRTase-like"/>
    <property type="match status" value="1"/>
</dbReference>
<evidence type="ECO:0000313" key="4">
    <source>
        <dbReference type="EMBL" id="THV08750.1"/>
    </source>
</evidence>
<name>A0A4S8MZ55_9ACTN</name>
<protein>
    <submittedName>
        <fullName evidence="4">Phosphoribosyltransferase</fullName>
    </submittedName>
</protein>
<evidence type="ECO:0000313" key="5">
    <source>
        <dbReference type="Proteomes" id="UP000307087"/>
    </source>
</evidence>
<organism evidence="4 5">
    <name type="scientific">Nocardioides caeni</name>
    <dbReference type="NCBI Taxonomy" id="574700"/>
    <lineage>
        <taxon>Bacteria</taxon>
        <taxon>Bacillati</taxon>
        <taxon>Actinomycetota</taxon>
        <taxon>Actinomycetes</taxon>
        <taxon>Propionibacteriales</taxon>
        <taxon>Nocardioidaceae</taxon>
        <taxon>Nocardioides</taxon>
    </lineage>
</organism>
<keyword evidence="2 4" id="KW-0808">Transferase</keyword>
<dbReference type="OrthoDB" id="307631at2"/>
<feature type="domain" description="Phosphoribosyltransferase" evidence="3">
    <location>
        <begin position="21"/>
        <end position="161"/>
    </location>
</feature>
<sequence>MTSEATKESAPAAPEREVLTYELFGTAVRDLAQAVVDDGFEPDIVLAIARGGLGLAMGLGYALDVKNLSAVNVEFYTGVNERLDVPMMLPPTPAAIDLTGMKVLIADDVADTGKTLEVVRDFFVDHVAEARTAVIYEKPWTVIQPEYVWRRTDAWIDFPWSSTPPLVDRRGGRAH</sequence>
<dbReference type="GO" id="GO:0016757">
    <property type="term" value="F:glycosyltransferase activity"/>
    <property type="evidence" value="ECO:0007669"/>
    <property type="project" value="UniProtKB-KW"/>
</dbReference>
<dbReference type="Pfam" id="PF00156">
    <property type="entry name" value="Pribosyltran"/>
    <property type="match status" value="1"/>
</dbReference>
<dbReference type="RefSeq" id="WP_136564535.1">
    <property type="nucleotide sequence ID" value="NZ_BAABLS010000010.1"/>
</dbReference>
<accession>A0A4S8MZ55</accession>
<comment type="caution">
    <text evidence="4">The sequence shown here is derived from an EMBL/GenBank/DDBJ whole genome shotgun (WGS) entry which is preliminary data.</text>
</comment>